<evidence type="ECO:0000256" key="4">
    <source>
        <dbReference type="ARBA" id="ARBA00022692"/>
    </source>
</evidence>
<keyword evidence="10" id="KW-1185">Reference proteome</keyword>
<evidence type="ECO:0000256" key="8">
    <source>
        <dbReference type="SAM" id="Phobius"/>
    </source>
</evidence>
<keyword evidence="6 8" id="KW-0472">Membrane</keyword>
<dbReference type="Proteomes" id="UP001316803">
    <property type="component" value="Unassembled WGS sequence"/>
</dbReference>
<feature type="transmembrane region" description="Helical" evidence="8">
    <location>
        <begin position="75"/>
        <end position="97"/>
    </location>
</feature>
<evidence type="ECO:0000313" key="10">
    <source>
        <dbReference type="Proteomes" id="UP001316803"/>
    </source>
</evidence>
<dbReference type="GO" id="GO:0000329">
    <property type="term" value="C:fungal-type vacuole membrane"/>
    <property type="evidence" value="ECO:0007669"/>
    <property type="project" value="TreeGrafter"/>
</dbReference>
<dbReference type="EMBL" id="JAKLMC020000009">
    <property type="protein sequence ID" value="KAK5954120.1"/>
    <property type="molecule type" value="Genomic_DNA"/>
</dbReference>
<comment type="caution">
    <text evidence="9">The sequence shown here is derived from an EMBL/GenBank/DDBJ whole genome shotgun (WGS) entry which is preliminary data.</text>
</comment>
<feature type="transmembrane region" description="Helical" evidence="8">
    <location>
        <begin position="669"/>
        <end position="692"/>
    </location>
</feature>
<feature type="transmembrane region" description="Helical" evidence="8">
    <location>
        <begin position="177"/>
        <end position="198"/>
    </location>
</feature>
<feature type="transmembrane region" description="Helical" evidence="8">
    <location>
        <begin position="334"/>
        <end position="351"/>
    </location>
</feature>
<evidence type="ECO:0000256" key="7">
    <source>
        <dbReference type="SAM" id="MobiDB-lite"/>
    </source>
</evidence>
<evidence type="ECO:0000313" key="9">
    <source>
        <dbReference type="EMBL" id="KAK5954120.1"/>
    </source>
</evidence>
<protein>
    <submittedName>
        <fullName evidence="9">OPT super</fullName>
    </submittedName>
</protein>
<feature type="transmembrane region" description="Helical" evidence="8">
    <location>
        <begin position="371"/>
        <end position="393"/>
    </location>
</feature>
<feature type="transmembrane region" description="Helical" evidence="8">
    <location>
        <begin position="636"/>
        <end position="657"/>
    </location>
</feature>
<feature type="transmembrane region" description="Helical" evidence="8">
    <location>
        <begin position="580"/>
        <end position="601"/>
    </location>
</feature>
<feature type="compositionally biased region" description="Basic and acidic residues" evidence="7">
    <location>
        <begin position="229"/>
        <end position="243"/>
    </location>
</feature>
<keyword evidence="5 8" id="KW-1133">Transmembrane helix</keyword>
<feature type="transmembrane region" description="Helical" evidence="8">
    <location>
        <begin position="463"/>
        <end position="482"/>
    </location>
</feature>
<dbReference type="InterPro" id="IPR004813">
    <property type="entry name" value="OPT"/>
</dbReference>
<feature type="region of interest" description="Disordered" evidence="7">
    <location>
        <begin position="1"/>
        <end position="47"/>
    </location>
</feature>
<gene>
    <name evidence="9" type="primary">OPT8</name>
    <name evidence="9" type="ORF">OHC33_004692</name>
</gene>
<feature type="transmembrane region" description="Helical" evidence="8">
    <location>
        <begin position="712"/>
        <end position="735"/>
    </location>
</feature>
<evidence type="ECO:0000256" key="3">
    <source>
        <dbReference type="ARBA" id="ARBA00022448"/>
    </source>
</evidence>
<organism evidence="9 10">
    <name type="scientific">Knufia fluminis</name>
    <dbReference type="NCBI Taxonomy" id="191047"/>
    <lineage>
        <taxon>Eukaryota</taxon>
        <taxon>Fungi</taxon>
        <taxon>Dikarya</taxon>
        <taxon>Ascomycota</taxon>
        <taxon>Pezizomycotina</taxon>
        <taxon>Eurotiomycetes</taxon>
        <taxon>Chaetothyriomycetidae</taxon>
        <taxon>Chaetothyriales</taxon>
        <taxon>Trichomeriaceae</taxon>
        <taxon>Knufia</taxon>
    </lineage>
</organism>
<comment type="subcellular location">
    <subcellularLocation>
        <location evidence="1">Membrane</location>
        <topology evidence="1">Multi-pass membrane protein</topology>
    </subcellularLocation>
</comment>
<dbReference type="GO" id="GO:0035673">
    <property type="term" value="F:oligopeptide transmembrane transporter activity"/>
    <property type="evidence" value="ECO:0007669"/>
    <property type="project" value="InterPro"/>
</dbReference>
<reference evidence="9 10" key="1">
    <citation type="submission" date="2022-12" db="EMBL/GenBank/DDBJ databases">
        <title>Genomic features and morphological characterization of a novel Knufia sp. strain isolated from spacecraft assembly facility.</title>
        <authorList>
            <person name="Teixeira M."/>
            <person name="Chander A.M."/>
            <person name="Stajich J.E."/>
            <person name="Venkateswaran K."/>
        </authorList>
    </citation>
    <scope>NUCLEOTIDE SEQUENCE [LARGE SCALE GENOMIC DNA]</scope>
    <source>
        <strain evidence="9 10">FJI-L2-BK-P2</strain>
    </source>
</reference>
<dbReference type="InterPro" id="IPR045035">
    <property type="entry name" value="YSL-like"/>
</dbReference>
<feature type="transmembrane region" description="Helical" evidence="8">
    <location>
        <begin position="488"/>
        <end position="509"/>
    </location>
</feature>
<keyword evidence="3" id="KW-0813">Transport</keyword>
<dbReference type="PANTHER" id="PTHR31645:SF0">
    <property type="entry name" value="OLIGOPEPTIDE TRANSPORTER YGL114W-RELATED"/>
    <property type="match status" value="1"/>
</dbReference>
<feature type="compositionally biased region" description="Basic and acidic residues" evidence="7">
    <location>
        <begin position="16"/>
        <end position="32"/>
    </location>
</feature>
<feature type="transmembrane region" description="Helical" evidence="8">
    <location>
        <begin position="135"/>
        <end position="157"/>
    </location>
</feature>
<evidence type="ECO:0000256" key="2">
    <source>
        <dbReference type="ARBA" id="ARBA00008807"/>
    </source>
</evidence>
<feature type="transmembrane region" description="Helical" evidence="8">
    <location>
        <begin position="103"/>
        <end position="123"/>
    </location>
</feature>
<keyword evidence="4 8" id="KW-0812">Transmembrane</keyword>
<dbReference type="Pfam" id="PF03169">
    <property type="entry name" value="OPT"/>
    <property type="match status" value="1"/>
</dbReference>
<evidence type="ECO:0000256" key="6">
    <source>
        <dbReference type="ARBA" id="ARBA00023136"/>
    </source>
</evidence>
<accession>A0AAN8ER11</accession>
<name>A0AAN8ER11_9EURO</name>
<dbReference type="PANTHER" id="PTHR31645">
    <property type="entry name" value="OLIGOPEPTIDE TRANSPORTER YGL114W-RELATED"/>
    <property type="match status" value="1"/>
</dbReference>
<dbReference type="NCBIfam" id="TIGR00728">
    <property type="entry name" value="OPT_sfam"/>
    <property type="match status" value="1"/>
</dbReference>
<feature type="compositionally biased region" description="Basic and acidic residues" evidence="7">
    <location>
        <begin position="255"/>
        <end position="267"/>
    </location>
</feature>
<sequence>MAPDRGPSSPSAVRRGSSDSIDRASTEDHELSESTLLNEAAPSNPVAKQFTQSSDLGLYATKSNHHESVVDATNFTFRGVAVGLLIGVIICFSNTYFGLQTGWVSGMAMPASLIGFAAFKSVAKHLTLPFTPVENVLVQTVAGAVGTMPLGLGFVGVMPSLEFLLKKSEGAPVKLELWRLIVWGIGLCLFGVVFGVPLRKQVIIRERLKFPSGTATALMISVLHGGAHGKGEVETQGTEEREQLLNGGDDDDDREGAPKQDNEEDTRQDWKKQIRFLLYAFGGSGAYTLVQYFIPVLHKLPIFGTYLAKTWVWTLNPSPAYVGQGIIMGPATTLHMLLGAILGWAVLSPLAKHRGWAPGPVDDWESGSKGWIVWISLAIMLADAIVNLGWLVLRPAIFYGPQFAKNTAEKYRRSSDVKEFVWSHLSSSKHDYSRVDLNDPMRSDKEDVPDDAPPHHLISGRAVSIWLPITMILCVGCVHLTFGEYMPLSLNILALFLALLLSIMGVRALGETDLNPVSGISKLTQLLFALVQPTGKHAHHAIIINLLAGAVSESGALQAGDILQDLKAGHLIGASPKAQFYGQLIGSLVGAVVSACVYKLYVNVYDVPGELFQVPTAYVWIFTARLVTGRGLPAMAWQYALGAGGVFTLTTVFRIWLMAGEEGSWKRKLHPWIPGGIAVAVGMYNTPSFTLARTVGGLISLWHVTIKGNGETGVIVLASGLILGEGVVSIVNLALASLGVPHL</sequence>
<comment type="similarity">
    <text evidence="2">Belongs to the oligopeptide OPT transporter family.</text>
</comment>
<evidence type="ECO:0000256" key="1">
    <source>
        <dbReference type="ARBA" id="ARBA00004141"/>
    </source>
</evidence>
<dbReference type="AlphaFoldDB" id="A0AAN8ER11"/>
<feature type="transmembrane region" description="Helical" evidence="8">
    <location>
        <begin position="276"/>
        <end position="294"/>
    </location>
</feature>
<feature type="region of interest" description="Disordered" evidence="7">
    <location>
        <begin position="229"/>
        <end position="267"/>
    </location>
</feature>
<proteinExistence type="inferred from homology"/>
<evidence type="ECO:0000256" key="5">
    <source>
        <dbReference type="ARBA" id="ARBA00022989"/>
    </source>
</evidence>